<dbReference type="NCBIfam" id="TIGR00099">
    <property type="entry name" value="Cof-subfamily"/>
    <property type="match status" value="1"/>
</dbReference>
<keyword evidence="1" id="KW-0378">Hydrolase</keyword>
<dbReference type="EMBL" id="CP032620">
    <property type="protein sequence ID" value="AYF94036.1"/>
    <property type="molecule type" value="Genomic_DNA"/>
</dbReference>
<dbReference type="PANTHER" id="PTHR10000:SF25">
    <property type="entry name" value="PHOSPHATASE YKRA-RELATED"/>
    <property type="match status" value="1"/>
</dbReference>
<dbReference type="SFLD" id="SFLDS00003">
    <property type="entry name" value="Haloacid_Dehalogenase"/>
    <property type="match status" value="1"/>
</dbReference>
<dbReference type="Pfam" id="PF01503">
    <property type="entry name" value="PRA-PH"/>
    <property type="match status" value="1"/>
</dbReference>
<dbReference type="InterPro" id="IPR000150">
    <property type="entry name" value="Cof"/>
</dbReference>
<evidence type="ECO:0000313" key="1">
    <source>
        <dbReference type="EMBL" id="AYF94036.1"/>
    </source>
</evidence>
<name>A0ABM6Z9B9_9STRE</name>
<evidence type="ECO:0000313" key="2">
    <source>
        <dbReference type="Proteomes" id="UP000277293"/>
    </source>
</evidence>
<dbReference type="InterPro" id="IPR023292">
    <property type="entry name" value="NTP_PyroPHydrolase-like_dom_sf"/>
</dbReference>
<gene>
    <name evidence="1" type="ORF">D7D50_05275</name>
</gene>
<dbReference type="Gene3D" id="1.10.3420.10">
    <property type="entry name" value="putative ntp pyrophosphohydrolase like domain"/>
    <property type="match status" value="1"/>
</dbReference>
<dbReference type="InterPro" id="IPR021130">
    <property type="entry name" value="PRib-ATP_PPHydrolase-like"/>
</dbReference>
<dbReference type="GO" id="GO:0016787">
    <property type="term" value="F:hydrolase activity"/>
    <property type="evidence" value="ECO:0007669"/>
    <property type="project" value="UniProtKB-KW"/>
</dbReference>
<dbReference type="Gene3D" id="3.40.50.1000">
    <property type="entry name" value="HAD superfamily/HAD-like"/>
    <property type="match status" value="1"/>
</dbReference>
<dbReference type="InterPro" id="IPR023214">
    <property type="entry name" value="HAD_sf"/>
</dbReference>
<sequence length="475" mass="53714">MEIKAVFFDIDGTLVNDSRMVLKSTEKAIRALKEQGIFVGLATGRGPFFVRPFIERYDFDFAVTYNGQYIFTKDKILSASPIDKKNLRLLIEYAKKHRIEIALGTEDGVEGSRIMSFGMSPISQWSARFVPKGFSKAVSQGFNKVVSKAVPQDQKQLLQIAQGPVYQVLLLASPKDTQKVEQAFPELKFTRSSPFAADVINPDNSKMEGIRIVGEAFGFSMDQVMAFGDSDNDIEMLSGVGLSIAMGNGTSRVKEVAQHTTTSNTKDGIQKALEHFGIITDQSLFVSRDDHFNKVKAFHQLMDGQTQEEPKAWDNQEALYRTMFKQEELVEFIRAASKDEATFDRSIESLHQALDEAANKVRSKHPAEISMVGQVDALIDTLYLTYGSFVLMGVDPEEVFEIVHRANMGKIFPDGQAHFDEVTHKILKPDDWEERYAPEPAIQKELERQIKAYQKHCSEKTVESEENKREWDRNR</sequence>
<dbReference type="PROSITE" id="PS01229">
    <property type="entry name" value="COF_2"/>
    <property type="match status" value="1"/>
</dbReference>
<dbReference type="PROSITE" id="PS01228">
    <property type="entry name" value="COF_1"/>
    <property type="match status" value="1"/>
</dbReference>
<organism evidence="1 2">
    <name type="scientific">Streptococcus koreensis</name>
    <dbReference type="NCBI Taxonomy" id="2382163"/>
    <lineage>
        <taxon>Bacteria</taxon>
        <taxon>Bacillati</taxon>
        <taxon>Bacillota</taxon>
        <taxon>Bacilli</taxon>
        <taxon>Lactobacillales</taxon>
        <taxon>Streptococcaceae</taxon>
        <taxon>Streptococcus</taxon>
    </lineage>
</organism>
<dbReference type="PANTHER" id="PTHR10000">
    <property type="entry name" value="PHOSPHOSERINE PHOSPHATASE"/>
    <property type="match status" value="1"/>
</dbReference>
<dbReference type="Gene3D" id="3.30.1240.10">
    <property type="match status" value="1"/>
</dbReference>
<accession>A0ABM6Z9B9</accession>
<protein>
    <submittedName>
        <fullName evidence="1">Cof-type HAD-IIB family hydrolase</fullName>
    </submittedName>
</protein>
<keyword evidence="2" id="KW-1185">Reference proteome</keyword>
<dbReference type="SUPFAM" id="SSF56784">
    <property type="entry name" value="HAD-like"/>
    <property type="match status" value="1"/>
</dbReference>
<reference evidence="2" key="1">
    <citation type="submission" date="2018-09" db="EMBL/GenBank/DDBJ databases">
        <title>Complete genome sequence of Streptococcus sp. KCOM 2890 (=JS71).</title>
        <authorList>
            <person name="Kook J.-K."/>
            <person name="Park S.-N."/>
            <person name="Lim Y.K."/>
        </authorList>
    </citation>
    <scope>NUCLEOTIDE SEQUENCE [LARGE SCALE GENOMIC DNA]</scope>
    <source>
        <strain evidence="2">JS71</strain>
    </source>
</reference>
<dbReference type="Proteomes" id="UP000277293">
    <property type="component" value="Chromosome"/>
</dbReference>
<proteinExistence type="predicted"/>
<dbReference type="SFLD" id="SFLDG01140">
    <property type="entry name" value="C2.B:_Phosphomannomutase_and_P"/>
    <property type="match status" value="1"/>
</dbReference>
<dbReference type="RefSeq" id="WP_120701669.1">
    <property type="nucleotide sequence ID" value="NZ_CP032620.1"/>
</dbReference>
<dbReference type="InterPro" id="IPR036412">
    <property type="entry name" value="HAD-like_sf"/>
</dbReference>
<dbReference type="Pfam" id="PF08282">
    <property type="entry name" value="Hydrolase_3"/>
    <property type="match status" value="1"/>
</dbReference>